<sequence>MSARRAALSALVALIAVHIGCTLVALAAYSHRIGVVTHDGASFPVELLDAVVPLRELLPAVLWLLPVTLLVTFAALGCWAARRTARPDDERLPRAAWTAGIAAVLLNPLAAVRYASATANGGEYMRTVQVETTLLVLAAAVATTISALAVARVVRRSDTASPASRRMRVDDWSADPAGRE</sequence>
<keyword evidence="1" id="KW-0812">Transmembrane</keyword>
<name>A0AAU7R0D2_9ACTN</name>
<feature type="transmembrane region" description="Helical" evidence="1">
    <location>
        <begin position="134"/>
        <end position="154"/>
    </location>
</feature>
<evidence type="ECO:0000313" key="2">
    <source>
        <dbReference type="EMBL" id="XBT81614.1"/>
    </source>
</evidence>
<reference evidence="2" key="1">
    <citation type="submission" date="2024-06" db="EMBL/GenBank/DDBJ databases">
        <title>Micromonospora sp. strain HUAS YX12 genome sequences.</title>
        <authorList>
            <person name="Mo P."/>
        </authorList>
    </citation>
    <scope>NUCLEOTIDE SEQUENCE</scope>
    <source>
        <strain evidence="2">HUAS YX12</strain>
    </source>
</reference>
<feature type="transmembrane region" description="Helical" evidence="1">
    <location>
        <begin position="94"/>
        <end position="114"/>
    </location>
</feature>
<protein>
    <recommendedName>
        <fullName evidence="3">Integral membrane protein</fullName>
    </recommendedName>
</protein>
<feature type="transmembrane region" description="Helical" evidence="1">
    <location>
        <begin position="60"/>
        <end position="82"/>
    </location>
</feature>
<evidence type="ECO:0000256" key="1">
    <source>
        <dbReference type="SAM" id="Phobius"/>
    </source>
</evidence>
<dbReference type="AlphaFoldDB" id="A0AAU7R0D2"/>
<evidence type="ECO:0008006" key="3">
    <source>
        <dbReference type="Google" id="ProtNLM"/>
    </source>
</evidence>
<keyword evidence="1" id="KW-1133">Transmembrane helix</keyword>
<accession>A0AAU7R0D2</accession>
<organism evidence="2">
    <name type="scientific">Micromonospora sp. HUAS YX12</name>
    <dbReference type="NCBI Taxonomy" id="3156396"/>
    <lineage>
        <taxon>Bacteria</taxon>
        <taxon>Bacillati</taxon>
        <taxon>Actinomycetota</taxon>
        <taxon>Actinomycetes</taxon>
        <taxon>Micromonosporales</taxon>
        <taxon>Micromonosporaceae</taxon>
        <taxon>Micromonospora</taxon>
    </lineage>
</organism>
<proteinExistence type="predicted"/>
<dbReference type="RefSeq" id="WP_349878041.1">
    <property type="nucleotide sequence ID" value="NZ_CP157974.1"/>
</dbReference>
<keyword evidence="1" id="KW-0472">Membrane</keyword>
<gene>
    <name evidence="2" type="ORF">ABIH81_28960</name>
</gene>
<dbReference type="EMBL" id="CP157974">
    <property type="protein sequence ID" value="XBT81614.1"/>
    <property type="molecule type" value="Genomic_DNA"/>
</dbReference>